<evidence type="ECO:0000259" key="2">
    <source>
        <dbReference type="Pfam" id="PF14317"/>
    </source>
</evidence>
<dbReference type="AlphaFoldDB" id="A0A2Z4GCQ8"/>
<evidence type="ECO:0000313" key="3">
    <source>
        <dbReference type="EMBL" id="AWV99092.1"/>
    </source>
</evidence>
<organism evidence="3 4">
    <name type="scientific">Arcticibacterium luteifluviistationis</name>
    <dbReference type="NCBI Taxonomy" id="1784714"/>
    <lineage>
        <taxon>Bacteria</taxon>
        <taxon>Pseudomonadati</taxon>
        <taxon>Bacteroidota</taxon>
        <taxon>Cytophagia</taxon>
        <taxon>Cytophagales</taxon>
        <taxon>Leadbetterellaceae</taxon>
        <taxon>Arcticibacterium</taxon>
    </lineage>
</organism>
<keyword evidence="4" id="KW-1185">Reference proteome</keyword>
<keyword evidence="1" id="KW-0812">Transmembrane</keyword>
<proteinExistence type="predicted"/>
<dbReference type="EMBL" id="CP029480">
    <property type="protein sequence ID" value="AWV99092.1"/>
    <property type="molecule type" value="Genomic_DNA"/>
</dbReference>
<keyword evidence="1" id="KW-1133">Transmembrane helix</keyword>
<feature type="transmembrane region" description="Helical" evidence="1">
    <location>
        <begin position="53"/>
        <end position="72"/>
    </location>
</feature>
<dbReference type="RefSeq" id="WP_111372285.1">
    <property type="nucleotide sequence ID" value="NZ_CP029480.1"/>
</dbReference>
<evidence type="ECO:0000256" key="1">
    <source>
        <dbReference type="SAM" id="Phobius"/>
    </source>
</evidence>
<gene>
    <name evidence="3" type="ORF">DJ013_13315</name>
</gene>
<keyword evidence="1" id="KW-0472">Membrane</keyword>
<dbReference type="OrthoDB" id="1352552at2"/>
<name>A0A2Z4GCQ8_9BACT</name>
<dbReference type="Proteomes" id="UP000249873">
    <property type="component" value="Chromosome"/>
</dbReference>
<sequence length="164" mass="19285">MIVKTKKFALDKKKYINLAFTRQIKKSWQWLLIPLAIMLLGVGLHFSGVYKNWWILISAFIGGLLYIAFWYIQFYAATQMEQNAQMFDKFAYEIDSRQIMIKVNKREGGVIKWDTIQSAEKLEDSGFLLNIARGQFLHFPKNVFNSDHDLKLMDNILRRKGLID</sequence>
<feature type="transmembrane region" description="Helical" evidence="1">
    <location>
        <begin position="30"/>
        <end position="47"/>
    </location>
</feature>
<dbReference type="KEGG" id="als:DJ013_13315"/>
<feature type="domain" description="YcxB-like C-terminal" evidence="2">
    <location>
        <begin position="95"/>
        <end position="157"/>
    </location>
</feature>
<dbReference type="InterPro" id="IPR025588">
    <property type="entry name" value="YcxB-like_C"/>
</dbReference>
<dbReference type="Pfam" id="PF14317">
    <property type="entry name" value="YcxB"/>
    <property type="match status" value="1"/>
</dbReference>
<accession>A0A2Z4GCQ8</accession>
<protein>
    <recommendedName>
        <fullName evidence="2">YcxB-like C-terminal domain-containing protein</fullName>
    </recommendedName>
</protein>
<reference evidence="3 4" key="1">
    <citation type="submission" date="2018-05" db="EMBL/GenBank/DDBJ databases">
        <title>Complete genome sequence of Arcticibacterium luteifluviistationis SM1504T, a cytophagaceae bacterium isolated from Arctic surface seawater.</title>
        <authorList>
            <person name="Li Y."/>
            <person name="Qin Q.-L."/>
        </authorList>
    </citation>
    <scope>NUCLEOTIDE SEQUENCE [LARGE SCALE GENOMIC DNA]</scope>
    <source>
        <strain evidence="3 4">SM1504</strain>
    </source>
</reference>
<evidence type="ECO:0000313" key="4">
    <source>
        <dbReference type="Proteomes" id="UP000249873"/>
    </source>
</evidence>